<keyword evidence="2" id="KW-1185">Reference proteome</keyword>
<reference evidence="1 2" key="1">
    <citation type="submission" date="2021-06" db="EMBL/GenBank/DDBJ databases">
        <title>Caerostris extrusa draft genome.</title>
        <authorList>
            <person name="Kono N."/>
            <person name="Arakawa K."/>
        </authorList>
    </citation>
    <scope>NUCLEOTIDE SEQUENCE [LARGE SCALE GENOMIC DNA]</scope>
</reference>
<evidence type="ECO:0000313" key="2">
    <source>
        <dbReference type="Proteomes" id="UP001054945"/>
    </source>
</evidence>
<evidence type="ECO:0000313" key="1">
    <source>
        <dbReference type="EMBL" id="GIX82461.1"/>
    </source>
</evidence>
<name>A0AAV4NET5_CAEEX</name>
<protein>
    <submittedName>
        <fullName evidence="1">Uncharacterized protein</fullName>
    </submittedName>
</protein>
<proteinExistence type="predicted"/>
<accession>A0AAV4NET5</accession>
<dbReference type="Proteomes" id="UP001054945">
    <property type="component" value="Unassembled WGS sequence"/>
</dbReference>
<organism evidence="1 2">
    <name type="scientific">Caerostris extrusa</name>
    <name type="common">Bark spider</name>
    <name type="synonym">Caerostris bankana</name>
    <dbReference type="NCBI Taxonomy" id="172846"/>
    <lineage>
        <taxon>Eukaryota</taxon>
        <taxon>Metazoa</taxon>
        <taxon>Ecdysozoa</taxon>
        <taxon>Arthropoda</taxon>
        <taxon>Chelicerata</taxon>
        <taxon>Arachnida</taxon>
        <taxon>Araneae</taxon>
        <taxon>Araneomorphae</taxon>
        <taxon>Entelegynae</taxon>
        <taxon>Araneoidea</taxon>
        <taxon>Araneidae</taxon>
        <taxon>Caerostris</taxon>
    </lineage>
</organism>
<comment type="caution">
    <text evidence="1">The sequence shown here is derived from an EMBL/GenBank/DDBJ whole genome shotgun (WGS) entry which is preliminary data.</text>
</comment>
<sequence>MFKGGGVLIWDVISINDLNDLYIIRNGCLSAQRRSLGSALTGFDLRIVWFQEEPLREASGFHHCLGFKKKI</sequence>
<dbReference type="EMBL" id="BPLR01020784">
    <property type="protein sequence ID" value="GIX82461.1"/>
    <property type="molecule type" value="Genomic_DNA"/>
</dbReference>
<dbReference type="AlphaFoldDB" id="A0AAV4NET5"/>
<gene>
    <name evidence="1" type="ORF">CEXT_801071</name>
</gene>